<keyword evidence="1" id="KW-0808">Transferase</keyword>
<proteinExistence type="predicted"/>
<dbReference type="GO" id="GO:0016301">
    <property type="term" value="F:kinase activity"/>
    <property type="evidence" value="ECO:0007669"/>
    <property type="project" value="UniProtKB-KW"/>
</dbReference>
<protein>
    <submittedName>
        <fullName evidence="1">Calmodulin-domain protein kinase 5</fullName>
    </submittedName>
</protein>
<sequence>MKTHQARPIVHSEDAVQSRGFHRNVHHHHRIALDRKFGHTWKLTTKHRYKDLFIIWLSREICRTGEEGKVLFRTNGVWLRGMKNRRFPLCRDVRVSELVFAHSTYRYNLAISFLNCVSDFFVIQNYTG</sequence>
<accession>A0A5A7NY81</accession>
<gene>
    <name evidence="1" type="ORF">STAS_00814</name>
</gene>
<dbReference type="AlphaFoldDB" id="A0A5A7NY81"/>
<keyword evidence="2" id="KW-1185">Reference proteome</keyword>
<keyword evidence="1" id="KW-0418">Kinase</keyword>
<evidence type="ECO:0000313" key="1">
    <source>
        <dbReference type="EMBL" id="GER25247.1"/>
    </source>
</evidence>
<comment type="caution">
    <text evidence="1">The sequence shown here is derived from an EMBL/GenBank/DDBJ whole genome shotgun (WGS) entry which is preliminary data.</text>
</comment>
<organism evidence="1 2">
    <name type="scientific">Striga asiatica</name>
    <name type="common">Asiatic witchweed</name>
    <name type="synonym">Buchnera asiatica</name>
    <dbReference type="NCBI Taxonomy" id="4170"/>
    <lineage>
        <taxon>Eukaryota</taxon>
        <taxon>Viridiplantae</taxon>
        <taxon>Streptophyta</taxon>
        <taxon>Embryophyta</taxon>
        <taxon>Tracheophyta</taxon>
        <taxon>Spermatophyta</taxon>
        <taxon>Magnoliopsida</taxon>
        <taxon>eudicotyledons</taxon>
        <taxon>Gunneridae</taxon>
        <taxon>Pentapetalae</taxon>
        <taxon>asterids</taxon>
        <taxon>lamiids</taxon>
        <taxon>Lamiales</taxon>
        <taxon>Orobanchaceae</taxon>
        <taxon>Buchnereae</taxon>
        <taxon>Striga</taxon>
    </lineage>
</organism>
<name>A0A5A7NY81_STRAF</name>
<reference evidence="2" key="1">
    <citation type="journal article" date="2019" name="Curr. Biol.">
        <title>Genome Sequence of Striga asiatica Provides Insight into the Evolution of Plant Parasitism.</title>
        <authorList>
            <person name="Yoshida S."/>
            <person name="Kim S."/>
            <person name="Wafula E.K."/>
            <person name="Tanskanen J."/>
            <person name="Kim Y.M."/>
            <person name="Honaas L."/>
            <person name="Yang Z."/>
            <person name="Spallek T."/>
            <person name="Conn C.E."/>
            <person name="Ichihashi Y."/>
            <person name="Cheong K."/>
            <person name="Cui S."/>
            <person name="Der J.P."/>
            <person name="Gundlach H."/>
            <person name="Jiao Y."/>
            <person name="Hori C."/>
            <person name="Ishida J.K."/>
            <person name="Kasahara H."/>
            <person name="Kiba T."/>
            <person name="Kim M.S."/>
            <person name="Koo N."/>
            <person name="Laohavisit A."/>
            <person name="Lee Y.H."/>
            <person name="Lumba S."/>
            <person name="McCourt P."/>
            <person name="Mortimer J.C."/>
            <person name="Mutuku J.M."/>
            <person name="Nomura T."/>
            <person name="Sasaki-Sekimoto Y."/>
            <person name="Seto Y."/>
            <person name="Wang Y."/>
            <person name="Wakatake T."/>
            <person name="Sakakibara H."/>
            <person name="Demura T."/>
            <person name="Yamaguchi S."/>
            <person name="Yoneyama K."/>
            <person name="Manabe R.I."/>
            <person name="Nelson D.C."/>
            <person name="Schulman A.H."/>
            <person name="Timko M.P."/>
            <person name="dePamphilis C.W."/>
            <person name="Choi D."/>
            <person name="Shirasu K."/>
        </authorList>
    </citation>
    <scope>NUCLEOTIDE SEQUENCE [LARGE SCALE GENOMIC DNA]</scope>
    <source>
        <strain evidence="2">cv. UVA1</strain>
    </source>
</reference>
<dbReference type="Proteomes" id="UP000325081">
    <property type="component" value="Unassembled WGS sequence"/>
</dbReference>
<evidence type="ECO:0000313" key="2">
    <source>
        <dbReference type="Proteomes" id="UP000325081"/>
    </source>
</evidence>
<dbReference type="EMBL" id="BKCP01000002">
    <property type="protein sequence ID" value="GER25247.1"/>
    <property type="molecule type" value="Genomic_DNA"/>
</dbReference>